<reference evidence="2 3" key="1">
    <citation type="submission" date="2024-02" db="EMBL/GenBank/DDBJ databases">
        <title>Full genome sequence of Nocardioides kribbensis.</title>
        <authorList>
            <person name="Poletto B.L."/>
            <person name="Silva G."/>
            <person name="Galante D."/>
            <person name="Campos K.R."/>
            <person name="Santos M.B.N."/>
            <person name="Sacchi C.T."/>
        </authorList>
    </citation>
    <scope>NUCLEOTIDE SEQUENCE [LARGE SCALE GENOMIC DNA]</scope>
    <source>
        <strain evidence="2 3">O4R</strain>
    </source>
</reference>
<dbReference type="SUPFAM" id="SSF102198">
    <property type="entry name" value="Putative cyclase"/>
    <property type="match status" value="1"/>
</dbReference>
<comment type="caution">
    <text evidence="2">The sequence shown here is derived from an EMBL/GenBank/DDBJ whole genome shotgun (WGS) entry which is preliminary data.</text>
</comment>
<dbReference type="RefSeq" id="WP_349805570.1">
    <property type="nucleotide sequence ID" value="NZ_JBEGDP010000033.1"/>
</dbReference>
<evidence type="ECO:0000313" key="2">
    <source>
        <dbReference type="EMBL" id="MEQ7849274.1"/>
    </source>
</evidence>
<dbReference type="EMBL" id="JBEGDP010000033">
    <property type="protein sequence ID" value="MEQ7849274.1"/>
    <property type="molecule type" value="Genomic_DNA"/>
</dbReference>
<dbReference type="PANTHER" id="PTHR34861">
    <property type="match status" value="1"/>
</dbReference>
<organism evidence="2 3">
    <name type="scientific">Nocardioides kribbensis</name>
    <dbReference type="NCBI Taxonomy" id="305517"/>
    <lineage>
        <taxon>Bacteria</taxon>
        <taxon>Bacillati</taxon>
        <taxon>Actinomycetota</taxon>
        <taxon>Actinomycetes</taxon>
        <taxon>Propionibacteriales</taxon>
        <taxon>Nocardioidaceae</taxon>
        <taxon>Nocardioides</taxon>
    </lineage>
</organism>
<gene>
    <name evidence="2" type="ORF">V6R90_18510</name>
</gene>
<proteinExistence type="predicted"/>
<dbReference type="GO" id="GO:0016787">
    <property type="term" value="F:hydrolase activity"/>
    <property type="evidence" value="ECO:0007669"/>
    <property type="project" value="UniProtKB-KW"/>
</dbReference>
<feature type="region of interest" description="Disordered" evidence="1">
    <location>
        <begin position="297"/>
        <end position="316"/>
    </location>
</feature>
<dbReference type="InterPro" id="IPR007325">
    <property type="entry name" value="KFase/CYL"/>
</dbReference>
<name>A0ABV1P3G1_9ACTN</name>
<dbReference type="PANTHER" id="PTHR34861:SF10">
    <property type="entry name" value="CYCLASE"/>
    <property type="match status" value="1"/>
</dbReference>
<dbReference type="InterPro" id="IPR037175">
    <property type="entry name" value="KFase_sf"/>
</dbReference>
<evidence type="ECO:0000256" key="1">
    <source>
        <dbReference type="SAM" id="MobiDB-lite"/>
    </source>
</evidence>
<dbReference type="EC" id="3.5.-.-" evidence="2"/>
<dbReference type="Pfam" id="PF04199">
    <property type="entry name" value="Cyclase"/>
    <property type="match status" value="1"/>
</dbReference>
<dbReference type="Proteomes" id="UP001482520">
    <property type="component" value="Unassembled WGS sequence"/>
</dbReference>
<sequence>MSDTPTTTPHTPADPTAASTPATPVAAPVAGADDLLRAVQAGVETIDLGRQLRVGMPQSPNHPQFWHTLPRRHGDMVRSDGSSAANDMITTGTHVGTHIDALAHVSFDGKLHGGADAAAACIGGKYEEHGVHTIAPMLRRGVLLDVAGHLGLTHCEGGYEITVADLEATAERAGVTVGAGDVVLVRSGWGARFAEGAAYVGGASGVPGVGEAGAVWLAERGVHAAGADTIAFERLAPGGGHALLPAHRVLLVEAGIYIVEALDLEGLAAAGWAEFTFVLVPMNIFGATGSPVRPLALRSSDTQTQTQGQTQSGAVS</sequence>
<accession>A0ABV1P3G1</accession>
<feature type="region of interest" description="Disordered" evidence="1">
    <location>
        <begin position="1"/>
        <end position="24"/>
    </location>
</feature>
<feature type="compositionally biased region" description="Low complexity" evidence="1">
    <location>
        <begin position="302"/>
        <end position="316"/>
    </location>
</feature>
<dbReference type="Gene3D" id="3.50.30.50">
    <property type="entry name" value="Putative cyclase"/>
    <property type="match status" value="1"/>
</dbReference>
<protein>
    <submittedName>
        <fullName evidence="2">Cyclase family protein</fullName>
        <ecNumber evidence="2">3.5.-.-</ecNumber>
    </submittedName>
</protein>
<evidence type="ECO:0000313" key="3">
    <source>
        <dbReference type="Proteomes" id="UP001482520"/>
    </source>
</evidence>
<keyword evidence="2" id="KW-0378">Hydrolase</keyword>
<keyword evidence="3" id="KW-1185">Reference proteome</keyword>